<keyword evidence="4" id="KW-1185">Reference proteome</keyword>
<dbReference type="PANTHER" id="PTHR14096:SF40">
    <property type="entry name" value="APOLIPOPROTEIN L3"/>
    <property type="match status" value="1"/>
</dbReference>
<reference evidence="3" key="2">
    <citation type="submission" date="2025-08" db="UniProtKB">
        <authorList>
            <consortium name="Ensembl"/>
        </authorList>
    </citation>
    <scope>IDENTIFICATION</scope>
</reference>
<evidence type="ECO:0008006" key="5">
    <source>
        <dbReference type="Google" id="ProtNLM"/>
    </source>
</evidence>
<name>A0A2R8ZVT2_PANPA</name>
<dbReference type="GO" id="GO:0016020">
    <property type="term" value="C:membrane"/>
    <property type="evidence" value="ECO:0007669"/>
    <property type="project" value="TreeGrafter"/>
</dbReference>
<evidence type="ECO:0000256" key="2">
    <source>
        <dbReference type="SAM" id="Coils"/>
    </source>
</evidence>
<dbReference type="STRING" id="9597.ENSPPAP00000007951"/>
<dbReference type="GO" id="GO:0005576">
    <property type="term" value="C:extracellular region"/>
    <property type="evidence" value="ECO:0007669"/>
    <property type="project" value="InterPro"/>
</dbReference>
<feature type="coiled-coil region" evidence="2">
    <location>
        <begin position="364"/>
        <end position="391"/>
    </location>
</feature>
<dbReference type="GO" id="GO:0006869">
    <property type="term" value="P:lipid transport"/>
    <property type="evidence" value="ECO:0007669"/>
    <property type="project" value="InterPro"/>
</dbReference>
<reference evidence="3 4" key="1">
    <citation type="journal article" date="2012" name="Nature">
        <title>The bonobo genome compared with the chimpanzee and human genomes.</title>
        <authorList>
            <person name="Prufer K."/>
            <person name="Munch K."/>
            <person name="Hellmann I."/>
            <person name="Akagi K."/>
            <person name="Miller J.R."/>
            <person name="Walenz B."/>
            <person name="Koren S."/>
            <person name="Sutton G."/>
            <person name="Kodira C."/>
            <person name="Winer R."/>
            <person name="Knight J.R."/>
            <person name="Mullikin J.C."/>
            <person name="Meader S.J."/>
            <person name="Ponting C.P."/>
            <person name="Lunter G."/>
            <person name="Higashino S."/>
            <person name="Hobolth A."/>
            <person name="Dutheil J."/>
            <person name="Karakoc E."/>
            <person name="Alkan C."/>
            <person name="Sajjadian S."/>
            <person name="Catacchio C.R."/>
            <person name="Ventura M."/>
            <person name="Marques-Bonet T."/>
            <person name="Eichler E.E."/>
            <person name="Andre C."/>
            <person name="Atencia R."/>
            <person name="Mugisha L."/>
            <person name="Junhold J."/>
            <person name="Patterson N."/>
            <person name="Siebauer M."/>
            <person name="Good J.M."/>
            <person name="Fischer A."/>
            <person name="Ptak S.E."/>
            <person name="Lachmann M."/>
            <person name="Symer D.E."/>
            <person name="Mailund T."/>
            <person name="Schierup M.H."/>
            <person name="Andres A.M."/>
            <person name="Kelso J."/>
            <person name="Paabo S."/>
        </authorList>
    </citation>
    <scope>NUCLEOTIDE SEQUENCE [LARGE SCALE GENOMIC DNA]</scope>
</reference>
<dbReference type="Proteomes" id="UP000240080">
    <property type="component" value="Chromosome 22"/>
</dbReference>
<comment type="similarity">
    <text evidence="1">Belongs to the apolipoprotein L family.</text>
</comment>
<sequence length="401" mass="43935">TLDQGWGWEASCFVCLIRSCCQVVTFPFPFGFQGISQSPEKVSGYYADARLEVGSTQLRTAGSCSHSFKGSFLEKKRFTEEATKYFRDRVSPVHLQILLTNNEAWKRFVTAAELPRDEADALYEALKKLRTYAAIEDKDVQQKDQQFREWFLKEFPQVKRNIQESIEKLRALANGIEEVHRGCTISNVVSSSTGAASGIMSLAGLVLAPFTAGTSLALTAAGVGLGAASAVTGITTSIVEHSYTSSAEAEASRLTATSIDRLKVFKEVMRDITPNLLSLLNNYYEATQTIGSEIRAIRQARASGRLPVTTWQISAGSGGQAETTIAGTTRAVSRGSRILSATTSGIFLALDVVNLVYESKHLHEGAKSASAEELRRQAQELEENLMELTQIYQRLNPCHTQ</sequence>
<dbReference type="Ensembl" id="ENSPPAT00000030575.1">
    <property type="protein sequence ID" value="ENSPPAP00000007951.1"/>
    <property type="gene ID" value="ENSPPAG00000027201.1"/>
</dbReference>
<dbReference type="GeneTree" id="ENSGT01030000234599"/>
<organism evidence="3 4">
    <name type="scientific">Pan paniscus</name>
    <name type="common">Pygmy chimpanzee</name>
    <name type="synonym">Bonobo</name>
    <dbReference type="NCBI Taxonomy" id="9597"/>
    <lineage>
        <taxon>Eukaryota</taxon>
        <taxon>Metazoa</taxon>
        <taxon>Chordata</taxon>
        <taxon>Craniata</taxon>
        <taxon>Vertebrata</taxon>
        <taxon>Euteleostomi</taxon>
        <taxon>Mammalia</taxon>
        <taxon>Eutheria</taxon>
        <taxon>Euarchontoglires</taxon>
        <taxon>Primates</taxon>
        <taxon>Haplorrhini</taxon>
        <taxon>Catarrhini</taxon>
        <taxon>Hominidae</taxon>
        <taxon>Pan</taxon>
    </lineage>
</organism>
<dbReference type="GO" id="GO:0008289">
    <property type="term" value="F:lipid binding"/>
    <property type="evidence" value="ECO:0007669"/>
    <property type="project" value="InterPro"/>
</dbReference>
<dbReference type="EMBL" id="AJFE02074084">
    <property type="status" value="NOT_ANNOTATED_CDS"/>
    <property type="molecule type" value="Genomic_DNA"/>
</dbReference>
<dbReference type="GO" id="GO:0042157">
    <property type="term" value="P:lipoprotein metabolic process"/>
    <property type="evidence" value="ECO:0007669"/>
    <property type="project" value="InterPro"/>
</dbReference>
<proteinExistence type="inferred from homology"/>
<accession>A0A2R8ZVT2</accession>
<dbReference type="InterPro" id="IPR008405">
    <property type="entry name" value="ApoL"/>
</dbReference>
<evidence type="ECO:0000313" key="4">
    <source>
        <dbReference type="Proteomes" id="UP000240080"/>
    </source>
</evidence>
<dbReference type="Pfam" id="PF05461">
    <property type="entry name" value="ApoL"/>
    <property type="match status" value="1"/>
</dbReference>
<dbReference type="AlphaFoldDB" id="A0A2R8ZVT2"/>
<keyword evidence="2" id="KW-0175">Coiled coil</keyword>
<dbReference type="PANTHER" id="PTHR14096">
    <property type="entry name" value="APOLIPOPROTEIN L"/>
    <property type="match status" value="1"/>
</dbReference>
<reference evidence="3" key="3">
    <citation type="submission" date="2025-09" db="UniProtKB">
        <authorList>
            <consortium name="Ensembl"/>
        </authorList>
    </citation>
    <scope>IDENTIFICATION</scope>
</reference>
<protein>
    <recommendedName>
        <fullName evidence="5">Apolipoprotein L3</fullName>
    </recommendedName>
</protein>
<evidence type="ECO:0000313" key="3">
    <source>
        <dbReference type="Ensembl" id="ENSPPAP00000007951.1"/>
    </source>
</evidence>
<evidence type="ECO:0000256" key="1">
    <source>
        <dbReference type="ARBA" id="ARBA00010090"/>
    </source>
</evidence>
<dbReference type="Bgee" id="ENSPPAG00000027201">
    <property type="expression patterns" value="Expressed in heart and 6 other cell types or tissues"/>
</dbReference>